<sequence length="95" mass="11031">MSVINIKPISEIYLRVRGELKLLKIALVKKDLKKIMRHRTTLHSLTTDFEISLKNNEKDLLIHYRIKEASKSLLMLVQSTLHTASHYLSMNLSCL</sequence>
<gene>
    <name evidence="1" type="ORF">Ljor_2545</name>
</gene>
<keyword evidence="2" id="KW-1185">Reference proteome</keyword>
<organism evidence="1 2">
    <name type="scientific">Legionella jordanis</name>
    <dbReference type="NCBI Taxonomy" id="456"/>
    <lineage>
        <taxon>Bacteria</taxon>
        <taxon>Pseudomonadati</taxon>
        <taxon>Pseudomonadota</taxon>
        <taxon>Gammaproteobacteria</taxon>
        <taxon>Legionellales</taxon>
        <taxon>Legionellaceae</taxon>
        <taxon>Legionella</taxon>
    </lineage>
</organism>
<dbReference type="Proteomes" id="UP000055035">
    <property type="component" value="Unassembled WGS sequence"/>
</dbReference>
<comment type="caution">
    <text evidence="1">The sequence shown here is derived from an EMBL/GenBank/DDBJ whole genome shotgun (WGS) entry which is preliminary data.</text>
</comment>
<protein>
    <submittedName>
        <fullName evidence="1">Uncharacterized protein</fullName>
    </submittedName>
</protein>
<reference evidence="1 2" key="1">
    <citation type="submission" date="2015-11" db="EMBL/GenBank/DDBJ databases">
        <title>Genomic analysis of 38 Legionella species identifies large and diverse effector repertoires.</title>
        <authorList>
            <person name="Burstein D."/>
            <person name="Amaro F."/>
            <person name="Zusman T."/>
            <person name="Lifshitz Z."/>
            <person name="Cohen O."/>
            <person name="Gilbert J.A."/>
            <person name="Pupko T."/>
            <person name="Shuman H.A."/>
            <person name="Segal G."/>
        </authorList>
    </citation>
    <scope>NUCLEOTIDE SEQUENCE [LARGE SCALE GENOMIC DNA]</scope>
    <source>
        <strain evidence="1 2">BL-540</strain>
    </source>
</reference>
<proteinExistence type="predicted"/>
<evidence type="ECO:0000313" key="2">
    <source>
        <dbReference type="Proteomes" id="UP000055035"/>
    </source>
</evidence>
<accession>A0A0W0VDT6</accession>
<dbReference type="EMBL" id="LNYJ01000011">
    <property type="protein sequence ID" value="KTD18239.1"/>
    <property type="molecule type" value="Genomic_DNA"/>
</dbReference>
<name>A0A0W0VDT6_9GAMM</name>
<dbReference type="AlphaFoldDB" id="A0A0W0VDT6"/>
<evidence type="ECO:0000313" key="1">
    <source>
        <dbReference type="EMBL" id="KTD18239.1"/>
    </source>
</evidence>